<feature type="chain" id="PRO_5013890060" evidence="3">
    <location>
        <begin position="27"/>
        <end position="177"/>
    </location>
</feature>
<organism evidence="4 5">
    <name type="scientific">Puniceibacterium antarcticum</name>
    <dbReference type="NCBI Taxonomy" id="1206336"/>
    <lineage>
        <taxon>Bacteria</taxon>
        <taxon>Pseudomonadati</taxon>
        <taxon>Pseudomonadota</taxon>
        <taxon>Alphaproteobacteria</taxon>
        <taxon>Rhodobacterales</taxon>
        <taxon>Paracoccaceae</taxon>
        <taxon>Puniceibacterium</taxon>
    </lineage>
</organism>
<evidence type="ECO:0000313" key="5">
    <source>
        <dbReference type="Proteomes" id="UP000231259"/>
    </source>
</evidence>
<proteinExistence type="predicted"/>
<evidence type="ECO:0000256" key="1">
    <source>
        <dbReference type="SAM" id="MobiDB-lite"/>
    </source>
</evidence>
<feature type="compositionally biased region" description="Basic and acidic residues" evidence="1">
    <location>
        <begin position="91"/>
        <end position="109"/>
    </location>
</feature>
<keyword evidence="2" id="KW-0472">Membrane</keyword>
<keyword evidence="2" id="KW-0812">Transmembrane</keyword>
<evidence type="ECO:0000256" key="3">
    <source>
        <dbReference type="SAM" id="SignalP"/>
    </source>
</evidence>
<feature type="transmembrane region" description="Helical" evidence="2">
    <location>
        <begin position="31"/>
        <end position="49"/>
    </location>
</feature>
<feature type="region of interest" description="Disordered" evidence="1">
    <location>
        <begin position="53"/>
        <end position="109"/>
    </location>
</feature>
<keyword evidence="5" id="KW-1185">Reference proteome</keyword>
<dbReference type="OrthoDB" id="7876829at2"/>
<evidence type="ECO:0000313" key="4">
    <source>
        <dbReference type="EMBL" id="PIL18563.1"/>
    </source>
</evidence>
<comment type="caution">
    <text evidence="4">The sequence shown here is derived from an EMBL/GenBank/DDBJ whole genome shotgun (WGS) entry which is preliminary data.</text>
</comment>
<evidence type="ECO:0000256" key="2">
    <source>
        <dbReference type="SAM" id="Phobius"/>
    </source>
</evidence>
<dbReference type="Proteomes" id="UP000231259">
    <property type="component" value="Unassembled WGS sequence"/>
</dbReference>
<sequence length="177" mass="19513">MSRKFITTLLAAAVALTGLTAAPAWAANNDALLRTLGIGTGLLIVGAAIKNANDHDKRKEKDRREERDRNDVPFGSAGNFGHHNQGNGYGHDNRGGGFGHDKRGGKFDRYREPLPGRCLIETRDGPRAFEAHCLSKRYSDSNKLPDFCRSKVRTRQGRVSAYDARCLSNSGFEIARR</sequence>
<keyword evidence="3" id="KW-0732">Signal</keyword>
<name>A0A2G8RAN9_9RHOB</name>
<dbReference type="RefSeq" id="WP_099912215.1">
    <property type="nucleotide sequence ID" value="NZ_AWWI01000121.1"/>
</dbReference>
<dbReference type="AlphaFoldDB" id="A0A2G8RAN9"/>
<gene>
    <name evidence="4" type="ORF">P775_18490</name>
</gene>
<feature type="compositionally biased region" description="Basic and acidic residues" evidence="1">
    <location>
        <begin position="53"/>
        <end position="71"/>
    </location>
</feature>
<accession>A0A2G8RAN9</accession>
<keyword evidence="2" id="KW-1133">Transmembrane helix</keyword>
<reference evidence="4 5" key="1">
    <citation type="submission" date="2013-09" db="EMBL/GenBank/DDBJ databases">
        <title>Genome sequencing of Phaeobacter antarcticus sp. nov. SM1211.</title>
        <authorList>
            <person name="Zhang X.-Y."/>
            <person name="Liu C."/>
            <person name="Chen X.-L."/>
            <person name="Xie B.-B."/>
            <person name="Qin Q.-L."/>
            <person name="Rong J.-C."/>
            <person name="Zhang Y.-Z."/>
        </authorList>
    </citation>
    <scope>NUCLEOTIDE SEQUENCE [LARGE SCALE GENOMIC DNA]</scope>
    <source>
        <strain evidence="4 5">SM1211</strain>
    </source>
</reference>
<feature type="signal peptide" evidence="3">
    <location>
        <begin position="1"/>
        <end position="26"/>
    </location>
</feature>
<dbReference type="EMBL" id="AWWI01000121">
    <property type="protein sequence ID" value="PIL18563.1"/>
    <property type="molecule type" value="Genomic_DNA"/>
</dbReference>
<protein>
    <submittedName>
        <fullName evidence="4">Uncharacterized protein</fullName>
    </submittedName>
</protein>